<keyword evidence="2" id="KW-1185">Reference proteome</keyword>
<evidence type="ECO:0000313" key="2">
    <source>
        <dbReference type="Proteomes" id="UP001589575"/>
    </source>
</evidence>
<name>A0ABV5G421_9MICC</name>
<accession>A0ABV5G421</accession>
<dbReference type="Proteomes" id="UP001589575">
    <property type="component" value="Unassembled WGS sequence"/>
</dbReference>
<sequence length="68" mass="7670">MVPGAVRPMMFRATTSKTICNISTQTMTADNLPDHSKTGLLRDGLMRGTLHDFTISWTGVRPRRHRTQ</sequence>
<reference evidence="1 2" key="1">
    <citation type="submission" date="2024-09" db="EMBL/GenBank/DDBJ databases">
        <authorList>
            <person name="Sun Q."/>
            <person name="Mori K."/>
        </authorList>
    </citation>
    <scope>NUCLEOTIDE SEQUENCE [LARGE SCALE GENOMIC DNA]</scope>
    <source>
        <strain evidence="1 2">CCM 7609</strain>
    </source>
</reference>
<gene>
    <name evidence="1" type="ORF">ACFFX0_20230</name>
</gene>
<dbReference type="EMBL" id="JBHMFI010000001">
    <property type="protein sequence ID" value="MFB9073399.1"/>
    <property type="molecule type" value="Genomic_DNA"/>
</dbReference>
<organism evidence="1 2">
    <name type="scientific">Citricoccus parietis</name>
    <dbReference type="NCBI Taxonomy" id="592307"/>
    <lineage>
        <taxon>Bacteria</taxon>
        <taxon>Bacillati</taxon>
        <taxon>Actinomycetota</taxon>
        <taxon>Actinomycetes</taxon>
        <taxon>Micrococcales</taxon>
        <taxon>Micrococcaceae</taxon>
        <taxon>Citricoccus</taxon>
    </lineage>
</organism>
<evidence type="ECO:0000313" key="1">
    <source>
        <dbReference type="EMBL" id="MFB9073399.1"/>
    </source>
</evidence>
<comment type="caution">
    <text evidence="1">The sequence shown here is derived from an EMBL/GenBank/DDBJ whole genome shotgun (WGS) entry which is preliminary data.</text>
</comment>
<proteinExistence type="predicted"/>
<protein>
    <submittedName>
        <fullName evidence="1">Uncharacterized protein</fullName>
    </submittedName>
</protein>